<dbReference type="PANTHER" id="PTHR10339:SF25">
    <property type="entry name" value="SECRETED EXOENZYME S"/>
    <property type="match status" value="1"/>
</dbReference>
<keyword evidence="8" id="KW-0843">Virulence</keyword>
<dbReference type="EC" id="2.4.2.31" evidence="10"/>
<evidence type="ECO:0000313" key="12">
    <source>
        <dbReference type="Proteomes" id="UP000663874"/>
    </source>
</evidence>
<evidence type="ECO:0000313" key="11">
    <source>
        <dbReference type="EMBL" id="CAF4213375.1"/>
    </source>
</evidence>
<feature type="non-terminal residue" evidence="11">
    <location>
        <position position="1"/>
    </location>
</feature>
<evidence type="ECO:0000256" key="5">
    <source>
        <dbReference type="ARBA" id="ARBA00022676"/>
    </source>
</evidence>
<protein>
    <recommendedName>
        <fullName evidence="10">NAD(P)(+)--arginine ADP-ribosyltransferase</fullName>
        <ecNumber evidence="10">2.4.2.31</ecNumber>
    </recommendedName>
    <alternativeName>
        <fullName evidence="10">Mono(ADP-ribosyl)transferase</fullName>
    </alternativeName>
</protein>
<evidence type="ECO:0000256" key="4">
    <source>
        <dbReference type="ARBA" id="ARBA00022656"/>
    </source>
</evidence>
<dbReference type="PROSITE" id="PS51996">
    <property type="entry name" value="TR_MART"/>
    <property type="match status" value="1"/>
</dbReference>
<keyword evidence="3" id="KW-0964">Secreted</keyword>
<evidence type="ECO:0000256" key="2">
    <source>
        <dbReference type="ARBA" id="ARBA00009558"/>
    </source>
</evidence>
<dbReference type="EMBL" id="CAJOBE010017683">
    <property type="protein sequence ID" value="CAF4213375.1"/>
    <property type="molecule type" value="Genomic_DNA"/>
</dbReference>
<dbReference type="InterPro" id="IPR000768">
    <property type="entry name" value="ART"/>
</dbReference>
<comment type="similarity">
    <text evidence="2 10">Belongs to the Arg-specific ADP-ribosyltransferase family.</text>
</comment>
<dbReference type="SUPFAM" id="SSF56399">
    <property type="entry name" value="ADP-ribosylation"/>
    <property type="match status" value="1"/>
</dbReference>
<evidence type="ECO:0000256" key="7">
    <source>
        <dbReference type="ARBA" id="ARBA00022695"/>
    </source>
</evidence>
<sequence>LELTNSNEIQPTVKTPLSGYEKRPLMSLEEALKPVDHLIEDLRRYVAIAKQNCRKPKDGLTQDESASIMVYGMEWGESSLYRILNVALRSEDRHKIKPWFPYLKLFMISLDKLPSFQGIVWRAVQIDLSNQYTKGQRMGWWSVSSTTRDASVLESFIHQSDKRTVFTIECKHGKLINNHSQYPIDDEVLLMPGFHFEVTSVFKPAVDIHIISLKEIDSPW</sequence>
<name>A0A820CBQ8_9BILA</name>
<evidence type="ECO:0000256" key="8">
    <source>
        <dbReference type="ARBA" id="ARBA00023026"/>
    </source>
</evidence>
<accession>A0A820CBQ8</accession>
<keyword evidence="10" id="KW-0521">NADP</keyword>
<dbReference type="GO" id="GO:0003950">
    <property type="term" value="F:NAD+ poly-ADP-ribosyltransferase activity"/>
    <property type="evidence" value="ECO:0007669"/>
    <property type="project" value="TreeGrafter"/>
</dbReference>
<reference evidence="11" key="1">
    <citation type="submission" date="2021-02" db="EMBL/GenBank/DDBJ databases">
        <authorList>
            <person name="Nowell W R."/>
        </authorList>
    </citation>
    <scope>NUCLEOTIDE SEQUENCE</scope>
</reference>
<dbReference type="Pfam" id="PF01129">
    <property type="entry name" value="ART"/>
    <property type="match status" value="1"/>
</dbReference>
<dbReference type="GO" id="GO:0090729">
    <property type="term" value="F:toxin activity"/>
    <property type="evidence" value="ECO:0007669"/>
    <property type="project" value="UniProtKB-KW"/>
</dbReference>
<comment type="caution">
    <text evidence="11">The sequence shown here is derived from an EMBL/GenBank/DDBJ whole genome shotgun (WGS) entry which is preliminary data.</text>
</comment>
<keyword evidence="5 10" id="KW-0328">Glycosyltransferase</keyword>
<dbReference type="PANTHER" id="PTHR10339">
    <property type="entry name" value="ADP-RIBOSYLTRANSFERASE"/>
    <property type="match status" value="1"/>
</dbReference>
<gene>
    <name evidence="11" type="ORF">FNK824_LOCUS36885</name>
</gene>
<dbReference type="AlphaFoldDB" id="A0A820CBQ8"/>
<comment type="catalytic activity">
    <reaction evidence="9 10">
        <text>L-arginyl-[protein] + NAD(+) = N(omega)-(ADP-D-ribosyl)-L-arginyl-[protein] + nicotinamide + H(+)</text>
        <dbReference type="Rhea" id="RHEA:19149"/>
        <dbReference type="Rhea" id="RHEA-COMP:10532"/>
        <dbReference type="Rhea" id="RHEA-COMP:15087"/>
        <dbReference type="ChEBI" id="CHEBI:15378"/>
        <dbReference type="ChEBI" id="CHEBI:17154"/>
        <dbReference type="ChEBI" id="CHEBI:29965"/>
        <dbReference type="ChEBI" id="CHEBI:57540"/>
        <dbReference type="ChEBI" id="CHEBI:142554"/>
        <dbReference type="EC" id="2.4.2.31"/>
    </reaction>
</comment>
<keyword evidence="4" id="KW-0800">Toxin</keyword>
<dbReference type="InterPro" id="IPR050999">
    <property type="entry name" value="ADP-ribosyltransferase_ARG"/>
</dbReference>
<dbReference type="Gene3D" id="3.90.176.10">
    <property type="entry name" value="Toxin ADP-ribosyltransferase, Chain A, domain 1"/>
    <property type="match status" value="1"/>
</dbReference>
<keyword evidence="6 10" id="KW-0808">Transferase</keyword>
<organism evidence="11 12">
    <name type="scientific">Rotaria sordida</name>
    <dbReference type="NCBI Taxonomy" id="392033"/>
    <lineage>
        <taxon>Eukaryota</taxon>
        <taxon>Metazoa</taxon>
        <taxon>Spiralia</taxon>
        <taxon>Gnathifera</taxon>
        <taxon>Rotifera</taxon>
        <taxon>Eurotatoria</taxon>
        <taxon>Bdelloidea</taxon>
        <taxon>Philodinida</taxon>
        <taxon>Philodinidae</taxon>
        <taxon>Rotaria</taxon>
    </lineage>
</organism>
<proteinExistence type="inferred from homology"/>
<comment type="subcellular location">
    <subcellularLocation>
        <location evidence="1">Secreted</location>
    </subcellularLocation>
</comment>
<evidence type="ECO:0000256" key="6">
    <source>
        <dbReference type="ARBA" id="ARBA00022679"/>
    </source>
</evidence>
<evidence type="ECO:0000256" key="3">
    <source>
        <dbReference type="ARBA" id="ARBA00022525"/>
    </source>
</evidence>
<evidence type="ECO:0000256" key="10">
    <source>
        <dbReference type="RuleBase" id="RU361228"/>
    </source>
</evidence>
<keyword evidence="7" id="KW-0548">Nucleotidyltransferase</keyword>
<dbReference type="GO" id="GO:0016779">
    <property type="term" value="F:nucleotidyltransferase activity"/>
    <property type="evidence" value="ECO:0007669"/>
    <property type="project" value="UniProtKB-KW"/>
</dbReference>
<dbReference type="GO" id="GO:0106274">
    <property type="term" value="F:NAD+-protein-arginine ADP-ribosyltransferase activity"/>
    <property type="evidence" value="ECO:0007669"/>
    <property type="project" value="UniProtKB-EC"/>
</dbReference>
<evidence type="ECO:0000256" key="1">
    <source>
        <dbReference type="ARBA" id="ARBA00004613"/>
    </source>
</evidence>
<evidence type="ECO:0000256" key="9">
    <source>
        <dbReference type="ARBA" id="ARBA00047597"/>
    </source>
</evidence>
<dbReference type="GO" id="GO:0005576">
    <property type="term" value="C:extracellular region"/>
    <property type="evidence" value="ECO:0007669"/>
    <property type="project" value="UniProtKB-SubCell"/>
</dbReference>
<dbReference type="Proteomes" id="UP000663874">
    <property type="component" value="Unassembled WGS sequence"/>
</dbReference>
<keyword evidence="10" id="KW-0520">NAD</keyword>